<dbReference type="Proteomes" id="UP001341281">
    <property type="component" value="Chromosome 01"/>
</dbReference>
<sequence>MPHIARLLGRFKLGKQYLAAKSSLQTIAGFVTDDDPRFKMLMDHMKQLRKGKIWAIWRDSNG</sequence>
<dbReference type="EMBL" id="CP144745">
    <property type="protein sequence ID" value="WVZ50572.1"/>
    <property type="molecule type" value="Genomic_DNA"/>
</dbReference>
<evidence type="ECO:0000313" key="2">
    <source>
        <dbReference type="Proteomes" id="UP001341281"/>
    </source>
</evidence>
<organism evidence="1 2">
    <name type="scientific">Paspalum notatum var. saurae</name>
    <dbReference type="NCBI Taxonomy" id="547442"/>
    <lineage>
        <taxon>Eukaryota</taxon>
        <taxon>Viridiplantae</taxon>
        <taxon>Streptophyta</taxon>
        <taxon>Embryophyta</taxon>
        <taxon>Tracheophyta</taxon>
        <taxon>Spermatophyta</taxon>
        <taxon>Magnoliopsida</taxon>
        <taxon>Liliopsida</taxon>
        <taxon>Poales</taxon>
        <taxon>Poaceae</taxon>
        <taxon>PACMAD clade</taxon>
        <taxon>Panicoideae</taxon>
        <taxon>Andropogonodae</taxon>
        <taxon>Paspaleae</taxon>
        <taxon>Paspalinae</taxon>
        <taxon>Paspalum</taxon>
    </lineage>
</organism>
<proteinExistence type="predicted"/>
<dbReference type="AlphaFoldDB" id="A0AAQ3PPI5"/>
<gene>
    <name evidence="1" type="ORF">U9M48_001814</name>
</gene>
<reference evidence="1 2" key="1">
    <citation type="submission" date="2024-02" db="EMBL/GenBank/DDBJ databases">
        <title>High-quality chromosome-scale genome assembly of Pensacola bahiagrass (Paspalum notatum Flugge var. saurae).</title>
        <authorList>
            <person name="Vega J.M."/>
            <person name="Podio M."/>
            <person name="Orjuela J."/>
            <person name="Siena L.A."/>
            <person name="Pessino S.C."/>
            <person name="Combes M.C."/>
            <person name="Mariac C."/>
            <person name="Albertini E."/>
            <person name="Pupilli F."/>
            <person name="Ortiz J.P.A."/>
            <person name="Leblanc O."/>
        </authorList>
    </citation>
    <scope>NUCLEOTIDE SEQUENCE [LARGE SCALE GENOMIC DNA]</scope>
    <source>
        <strain evidence="1">R1</strain>
        <tissue evidence="1">Leaf</tissue>
    </source>
</reference>
<evidence type="ECO:0000313" key="1">
    <source>
        <dbReference type="EMBL" id="WVZ50572.1"/>
    </source>
</evidence>
<name>A0AAQ3PPI5_PASNO</name>
<protein>
    <submittedName>
        <fullName evidence="1">Uncharacterized protein</fullName>
    </submittedName>
</protein>
<keyword evidence="2" id="KW-1185">Reference proteome</keyword>
<accession>A0AAQ3PPI5</accession>